<dbReference type="PANTHER" id="PTHR10584:SF157">
    <property type="entry name" value="SULFOFRUCTOSE KINASE"/>
    <property type="match status" value="1"/>
</dbReference>
<sequence length="275" mass="30224">MKLIGAGDNVVDYYLDRNEIFPGGNALNVAVLSKQTGAEQTGYIGILGNDGPAAHIIETLKKEQVDITRIRQAFGENGMAKVELNDEGDRIFVGSNQGGVQKSLTLHFTDEDLAYIRQFDILHTSVYSRIEHQLPKLHQIIDISFDFSTKMDDDYLDAVCPYTKIAFFSGSHLTELDCWNFAQKVHQYGTEIVGITRGSKGAFLSADNHIFEQPVIPTEAVDTLGAGDTFIAAFLTHYYNGSSIEQSMEKAAEAAAETCTQYGAFGHGLFFTSTV</sequence>
<evidence type="ECO:0000313" key="4">
    <source>
        <dbReference type="EMBL" id="MFC7393970.1"/>
    </source>
</evidence>
<dbReference type="InterPro" id="IPR002173">
    <property type="entry name" value="Carboh/pur_kinase_PfkB_CS"/>
</dbReference>
<dbReference type="Gene3D" id="3.40.1190.20">
    <property type="match status" value="1"/>
</dbReference>
<dbReference type="Proteomes" id="UP001596505">
    <property type="component" value="Unassembled WGS sequence"/>
</dbReference>
<dbReference type="Pfam" id="PF00294">
    <property type="entry name" value="PfkB"/>
    <property type="match status" value="1"/>
</dbReference>
<gene>
    <name evidence="4" type="ORF">ACFQRG_13495</name>
</gene>
<evidence type="ECO:0000256" key="2">
    <source>
        <dbReference type="ARBA" id="ARBA00022777"/>
    </source>
</evidence>
<organism evidence="4 5">
    <name type="scientific">Scopulibacillus cellulosilyticus</name>
    <dbReference type="NCBI Taxonomy" id="2665665"/>
    <lineage>
        <taxon>Bacteria</taxon>
        <taxon>Bacillati</taxon>
        <taxon>Bacillota</taxon>
        <taxon>Bacilli</taxon>
        <taxon>Bacillales</taxon>
        <taxon>Sporolactobacillaceae</taxon>
        <taxon>Scopulibacillus</taxon>
    </lineage>
</organism>
<evidence type="ECO:0000313" key="5">
    <source>
        <dbReference type="Proteomes" id="UP001596505"/>
    </source>
</evidence>
<dbReference type="PROSITE" id="PS00584">
    <property type="entry name" value="PFKB_KINASES_2"/>
    <property type="match status" value="1"/>
</dbReference>
<proteinExistence type="predicted"/>
<dbReference type="InterPro" id="IPR011611">
    <property type="entry name" value="PfkB_dom"/>
</dbReference>
<dbReference type="RefSeq" id="WP_380966842.1">
    <property type="nucleotide sequence ID" value="NZ_JBHTCO010000017.1"/>
</dbReference>
<dbReference type="GO" id="GO:0016301">
    <property type="term" value="F:kinase activity"/>
    <property type="evidence" value="ECO:0007669"/>
    <property type="project" value="UniProtKB-KW"/>
</dbReference>
<accession>A0ABW2PZ45</accession>
<feature type="domain" description="Carbohydrate kinase PfkB" evidence="3">
    <location>
        <begin position="15"/>
        <end position="264"/>
    </location>
</feature>
<dbReference type="InterPro" id="IPR029056">
    <property type="entry name" value="Ribokinase-like"/>
</dbReference>
<comment type="caution">
    <text evidence="4">The sequence shown here is derived from an EMBL/GenBank/DDBJ whole genome shotgun (WGS) entry which is preliminary data.</text>
</comment>
<keyword evidence="5" id="KW-1185">Reference proteome</keyword>
<dbReference type="PANTHER" id="PTHR10584">
    <property type="entry name" value="SUGAR KINASE"/>
    <property type="match status" value="1"/>
</dbReference>
<evidence type="ECO:0000259" key="3">
    <source>
        <dbReference type="Pfam" id="PF00294"/>
    </source>
</evidence>
<keyword evidence="1" id="KW-0808">Transferase</keyword>
<keyword evidence="2 4" id="KW-0418">Kinase</keyword>
<evidence type="ECO:0000256" key="1">
    <source>
        <dbReference type="ARBA" id="ARBA00022679"/>
    </source>
</evidence>
<name>A0ABW2PZ45_9BACL</name>
<dbReference type="SUPFAM" id="SSF53613">
    <property type="entry name" value="Ribokinase-like"/>
    <property type="match status" value="1"/>
</dbReference>
<protein>
    <submittedName>
        <fullName evidence="4">PfkB family carbohydrate kinase</fullName>
    </submittedName>
</protein>
<dbReference type="EMBL" id="JBHTCO010000017">
    <property type="protein sequence ID" value="MFC7393970.1"/>
    <property type="molecule type" value="Genomic_DNA"/>
</dbReference>
<reference evidence="5" key="1">
    <citation type="journal article" date="2019" name="Int. J. Syst. Evol. Microbiol.">
        <title>The Global Catalogue of Microorganisms (GCM) 10K type strain sequencing project: providing services to taxonomists for standard genome sequencing and annotation.</title>
        <authorList>
            <consortium name="The Broad Institute Genomics Platform"/>
            <consortium name="The Broad Institute Genome Sequencing Center for Infectious Disease"/>
            <person name="Wu L."/>
            <person name="Ma J."/>
        </authorList>
    </citation>
    <scope>NUCLEOTIDE SEQUENCE [LARGE SCALE GENOMIC DNA]</scope>
    <source>
        <strain evidence="5">CGMCC 1.16305</strain>
    </source>
</reference>